<dbReference type="PANTHER" id="PTHR37535">
    <property type="entry name" value="FLUG DOMAIN PROTEIN"/>
    <property type="match status" value="1"/>
</dbReference>
<organism evidence="2 3">
    <name type="scientific">Apiospora marii</name>
    <dbReference type="NCBI Taxonomy" id="335849"/>
    <lineage>
        <taxon>Eukaryota</taxon>
        <taxon>Fungi</taxon>
        <taxon>Dikarya</taxon>
        <taxon>Ascomycota</taxon>
        <taxon>Pezizomycotina</taxon>
        <taxon>Sordariomycetes</taxon>
        <taxon>Xylariomycetidae</taxon>
        <taxon>Amphisphaeriales</taxon>
        <taxon>Apiosporaceae</taxon>
        <taxon>Apiospora</taxon>
    </lineage>
</organism>
<feature type="compositionally biased region" description="Basic and acidic residues" evidence="1">
    <location>
        <begin position="545"/>
        <end position="564"/>
    </location>
</feature>
<comment type="caution">
    <text evidence="2">The sequence shown here is derived from an EMBL/GenBank/DDBJ whole genome shotgun (WGS) entry which is preliminary data.</text>
</comment>
<evidence type="ECO:0000256" key="1">
    <source>
        <dbReference type="SAM" id="MobiDB-lite"/>
    </source>
</evidence>
<evidence type="ECO:0000313" key="3">
    <source>
        <dbReference type="Proteomes" id="UP001396898"/>
    </source>
</evidence>
<feature type="region of interest" description="Disordered" evidence="1">
    <location>
        <begin position="543"/>
        <end position="564"/>
    </location>
</feature>
<dbReference type="SUPFAM" id="SSF56349">
    <property type="entry name" value="DNA breaking-rejoining enzymes"/>
    <property type="match status" value="1"/>
</dbReference>
<evidence type="ECO:0008006" key="4">
    <source>
        <dbReference type="Google" id="ProtNLM"/>
    </source>
</evidence>
<dbReference type="InterPro" id="IPR021842">
    <property type="entry name" value="DUF3435"/>
</dbReference>
<proteinExistence type="predicted"/>
<reference evidence="2 3" key="1">
    <citation type="submission" date="2023-01" db="EMBL/GenBank/DDBJ databases">
        <title>Analysis of 21 Apiospora genomes using comparative genomics revels a genus with tremendous synthesis potential of carbohydrate active enzymes and secondary metabolites.</title>
        <authorList>
            <person name="Sorensen T."/>
        </authorList>
    </citation>
    <scope>NUCLEOTIDE SEQUENCE [LARGE SCALE GENOMIC DNA]</scope>
    <source>
        <strain evidence="2 3">CBS 20057</strain>
    </source>
</reference>
<feature type="region of interest" description="Disordered" evidence="1">
    <location>
        <begin position="388"/>
        <end position="407"/>
    </location>
</feature>
<name>A0ABR1RJY1_9PEZI</name>
<dbReference type="InterPro" id="IPR011010">
    <property type="entry name" value="DNA_brk_join_enz"/>
</dbReference>
<feature type="compositionally biased region" description="Acidic residues" evidence="1">
    <location>
        <begin position="475"/>
        <end position="493"/>
    </location>
</feature>
<feature type="region of interest" description="Disordered" evidence="1">
    <location>
        <begin position="470"/>
        <end position="497"/>
    </location>
</feature>
<gene>
    <name evidence="2" type="ORF">PG991_009193</name>
</gene>
<dbReference type="Pfam" id="PF11917">
    <property type="entry name" value="DUF3435"/>
    <property type="match status" value="1"/>
</dbReference>
<accession>A0ABR1RJY1</accession>
<keyword evidence="3" id="KW-1185">Reference proteome</keyword>
<feature type="compositionally biased region" description="Basic residues" evidence="1">
    <location>
        <begin position="391"/>
        <end position="400"/>
    </location>
</feature>
<evidence type="ECO:0000313" key="2">
    <source>
        <dbReference type="EMBL" id="KAK8013600.1"/>
    </source>
</evidence>
<dbReference type="PANTHER" id="PTHR37535:SF2">
    <property type="entry name" value="FINGER DOMAIN PROTEIN, PUTATIVE (AFU_ORTHOLOGUE AFUA_6G09300)-RELATED"/>
    <property type="match status" value="1"/>
</dbReference>
<protein>
    <recommendedName>
        <fullName evidence="4">C2H2-type domain-containing protein</fullName>
    </recommendedName>
</protein>
<dbReference type="EMBL" id="JAQQWI010000013">
    <property type="protein sequence ID" value="KAK8013600.1"/>
    <property type="molecule type" value="Genomic_DNA"/>
</dbReference>
<sequence length="667" mass="77411">MRKRYSAATEDALRYMRELWKRFCKEVLEKKPKEAFAAIEIRTVVHFMHWHMNQKLDLKGHTKRGMHKKSSLVTFWRTFRITFQRAMFYNIGRHIDGAHVHNAIRDLAKQYRLSHKKRDNSPLTVEDLKHHIDIALRTPRKNFKTGEQRIESVLFFLLMAPAGARPTSITKIRLGDIRLTLVRDPHGGPPRLLIEFTLVHTKAYLDPKDEKSTLIPEIIWEPTLLLSPHVFLMAVLMYRRAFLNEGLNNDPDNFAKLTLPKNENEMAIPLKKEVKDMYLFRKIKRDLAGDWQPINEHITKNQMSIWHSRIGMLAGFEHATINYSLRYAAGNSVDKEKDVSSSLRNLIMGHAPNSDTFQKHYLNRRICLDMNAIHRGLEPQTELMRQVTSHGHSRSQRRPVKLTPEQSAALKSDAKLVAMYERASTLPNNSKARKEMSKKIDNRRTKLYHDELIRIRNAWTEDQAAKDIDRQLGDGDLDDNEPEVNPDNPEDPDTPTNPMQVAMVAALNAPLVTDIQELYKRRSHAIRMLTKYCDIQECGLHQSRIHKEPAPPPEKKLSPKERTERLRQSVLVTKPGQRLRRCFVCVAKAMRLSLDDPWFNKFCRDFYTPQEASRHFKKVHLSTVKDQKKKIPCPLCITTTLDNLVHFRNHALTVHGLTSNYSGQGCD</sequence>
<dbReference type="Proteomes" id="UP001396898">
    <property type="component" value="Unassembled WGS sequence"/>
</dbReference>